<evidence type="ECO:0000313" key="2">
    <source>
        <dbReference type="Proteomes" id="UP001642360"/>
    </source>
</evidence>
<name>A0ABC8QKX8_9AQUA</name>
<dbReference type="InterPro" id="IPR046350">
    <property type="entry name" value="Cystatin_sf"/>
</dbReference>
<comment type="caution">
    <text evidence="1">The sequence shown here is derived from an EMBL/GenBank/DDBJ whole genome shotgun (WGS) entry which is preliminary data.</text>
</comment>
<dbReference type="SUPFAM" id="SSF54403">
    <property type="entry name" value="Cystatin/monellin"/>
    <property type="match status" value="1"/>
</dbReference>
<accession>A0ABC8QKX8</accession>
<dbReference type="Gene3D" id="3.10.450.10">
    <property type="match status" value="1"/>
</dbReference>
<organism evidence="1 2">
    <name type="scientific">Ilex paraguariensis</name>
    <name type="common">yerba mate</name>
    <dbReference type="NCBI Taxonomy" id="185542"/>
    <lineage>
        <taxon>Eukaryota</taxon>
        <taxon>Viridiplantae</taxon>
        <taxon>Streptophyta</taxon>
        <taxon>Embryophyta</taxon>
        <taxon>Tracheophyta</taxon>
        <taxon>Spermatophyta</taxon>
        <taxon>Magnoliopsida</taxon>
        <taxon>eudicotyledons</taxon>
        <taxon>Gunneridae</taxon>
        <taxon>Pentapetalae</taxon>
        <taxon>asterids</taxon>
        <taxon>campanulids</taxon>
        <taxon>Aquifoliales</taxon>
        <taxon>Aquifoliaceae</taxon>
        <taxon>Ilex</taxon>
    </lineage>
</organism>
<feature type="non-terminal residue" evidence="1">
    <location>
        <position position="1"/>
    </location>
</feature>
<proteinExistence type="predicted"/>
<protein>
    <submittedName>
        <fullName evidence="1">Uncharacterized protein</fullName>
    </submittedName>
</protein>
<dbReference type="Proteomes" id="UP001642360">
    <property type="component" value="Unassembled WGS sequence"/>
</dbReference>
<evidence type="ECO:0000313" key="1">
    <source>
        <dbReference type="EMBL" id="CAK9133281.1"/>
    </source>
</evidence>
<dbReference type="AlphaFoldDB" id="A0ABC8QKX8"/>
<sequence length="50" mass="5639">DTHYEFVKVHKLNLQIVAGFMFYITFEATVVAPADGCSLFQNGGQRSQFL</sequence>
<dbReference type="EMBL" id="CAUOFW020000002">
    <property type="protein sequence ID" value="CAK9133281.1"/>
    <property type="molecule type" value="Genomic_DNA"/>
</dbReference>
<reference evidence="1 2" key="1">
    <citation type="submission" date="2024-02" db="EMBL/GenBank/DDBJ databases">
        <authorList>
            <person name="Vignale AGUSTIN F."/>
            <person name="Sosa J E."/>
            <person name="Modenutti C."/>
        </authorList>
    </citation>
    <scope>NUCLEOTIDE SEQUENCE [LARGE SCALE GENOMIC DNA]</scope>
</reference>
<gene>
    <name evidence="1" type="ORF">ILEXP_LOCUS179</name>
</gene>
<keyword evidence="2" id="KW-1185">Reference proteome</keyword>